<reference evidence="1 2" key="1">
    <citation type="journal article" date="2010" name="Nature">
        <title>Genome sequencing and analysis of the model grass Brachypodium distachyon.</title>
        <authorList>
            <consortium name="International Brachypodium Initiative"/>
        </authorList>
    </citation>
    <scope>NUCLEOTIDE SEQUENCE [LARGE SCALE GENOMIC DNA]</scope>
    <source>
        <strain evidence="1 2">Bd21</strain>
    </source>
</reference>
<gene>
    <name evidence="1" type="ORF">BRADI_4g15005v3</name>
</gene>
<reference evidence="1" key="2">
    <citation type="submission" date="2017-06" db="EMBL/GenBank/DDBJ databases">
        <title>WGS assembly of Brachypodium distachyon.</title>
        <authorList>
            <consortium name="The International Brachypodium Initiative"/>
            <person name="Lucas S."/>
            <person name="Harmon-Smith M."/>
            <person name="Lail K."/>
            <person name="Tice H."/>
            <person name="Grimwood J."/>
            <person name="Bruce D."/>
            <person name="Barry K."/>
            <person name="Shu S."/>
            <person name="Lindquist E."/>
            <person name="Wang M."/>
            <person name="Pitluck S."/>
            <person name="Vogel J.P."/>
            <person name="Garvin D.F."/>
            <person name="Mockler T.C."/>
            <person name="Schmutz J."/>
            <person name="Rokhsar D."/>
            <person name="Bevan M.W."/>
        </authorList>
    </citation>
    <scope>NUCLEOTIDE SEQUENCE</scope>
    <source>
        <strain evidence="1">Bd21</strain>
    </source>
</reference>
<dbReference type="Proteomes" id="UP000008810">
    <property type="component" value="Chromosome 4"/>
</dbReference>
<proteinExistence type="predicted"/>
<dbReference type="Gramene" id="PNT63382">
    <property type="protein sequence ID" value="PNT63382"/>
    <property type="gene ID" value="BRADI_4g15005v3"/>
</dbReference>
<name>A0A2K2CMY0_BRADI</name>
<dbReference type="EMBL" id="CM000883">
    <property type="protein sequence ID" value="PNT63382.1"/>
    <property type="molecule type" value="Genomic_DNA"/>
</dbReference>
<dbReference type="AlphaFoldDB" id="A0A2K2CMY0"/>
<evidence type="ECO:0000313" key="2">
    <source>
        <dbReference type="EnsemblPlants" id="PNT63382"/>
    </source>
</evidence>
<reference evidence="2" key="3">
    <citation type="submission" date="2018-08" db="UniProtKB">
        <authorList>
            <consortium name="EnsemblPlants"/>
        </authorList>
    </citation>
    <scope>IDENTIFICATION</scope>
    <source>
        <strain evidence="2">cv. Bd21</strain>
    </source>
</reference>
<keyword evidence="3" id="KW-1185">Reference proteome</keyword>
<dbReference type="EnsemblPlants" id="PNT63382">
    <property type="protein sequence ID" value="PNT63382"/>
    <property type="gene ID" value="BRADI_4g15005v3"/>
</dbReference>
<sequence>MISAIPIEVLPKSSQANGALNVELIQIYKGNQDAPMPMASRIFLIKEKTFFFCLPHPLLMNLHLNLPENHTLTVVSQP</sequence>
<organism evidence="1">
    <name type="scientific">Brachypodium distachyon</name>
    <name type="common">Purple false brome</name>
    <name type="synonym">Trachynia distachya</name>
    <dbReference type="NCBI Taxonomy" id="15368"/>
    <lineage>
        <taxon>Eukaryota</taxon>
        <taxon>Viridiplantae</taxon>
        <taxon>Streptophyta</taxon>
        <taxon>Embryophyta</taxon>
        <taxon>Tracheophyta</taxon>
        <taxon>Spermatophyta</taxon>
        <taxon>Magnoliopsida</taxon>
        <taxon>Liliopsida</taxon>
        <taxon>Poales</taxon>
        <taxon>Poaceae</taxon>
        <taxon>BOP clade</taxon>
        <taxon>Pooideae</taxon>
        <taxon>Stipodae</taxon>
        <taxon>Brachypodieae</taxon>
        <taxon>Brachypodium</taxon>
    </lineage>
</organism>
<evidence type="ECO:0000313" key="1">
    <source>
        <dbReference type="EMBL" id="PNT63382.1"/>
    </source>
</evidence>
<evidence type="ECO:0000313" key="3">
    <source>
        <dbReference type="Proteomes" id="UP000008810"/>
    </source>
</evidence>
<accession>A0A2K2CMY0</accession>
<protein>
    <submittedName>
        <fullName evidence="1 2">Uncharacterized protein</fullName>
    </submittedName>
</protein>
<dbReference type="InParanoid" id="A0A2K2CMY0"/>